<evidence type="ECO:0000313" key="1">
    <source>
        <dbReference type="Ensembl" id="ENSCJAP00000083714.1"/>
    </source>
</evidence>
<keyword evidence="2" id="KW-1185">Reference proteome</keyword>
<reference evidence="1" key="3">
    <citation type="submission" date="2025-09" db="UniProtKB">
        <authorList>
            <consortium name="Ensembl"/>
        </authorList>
    </citation>
    <scope>IDENTIFICATION</scope>
</reference>
<name>A0A8I3WYA3_CALJA</name>
<dbReference type="Proteomes" id="UP000008225">
    <property type="component" value="Chromosome 19"/>
</dbReference>
<reference evidence="1" key="2">
    <citation type="submission" date="2025-08" db="UniProtKB">
        <authorList>
            <consortium name="Ensembl"/>
        </authorList>
    </citation>
    <scope>IDENTIFICATION</scope>
</reference>
<organism evidence="1 2">
    <name type="scientific">Callithrix jacchus</name>
    <name type="common">White-tufted-ear marmoset</name>
    <name type="synonym">Simia Jacchus</name>
    <dbReference type="NCBI Taxonomy" id="9483"/>
    <lineage>
        <taxon>Eukaryota</taxon>
        <taxon>Metazoa</taxon>
        <taxon>Chordata</taxon>
        <taxon>Craniata</taxon>
        <taxon>Vertebrata</taxon>
        <taxon>Euteleostomi</taxon>
        <taxon>Mammalia</taxon>
        <taxon>Eutheria</taxon>
        <taxon>Euarchontoglires</taxon>
        <taxon>Primates</taxon>
        <taxon>Haplorrhini</taxon>
        <taxon>Platyrrhini</taxon>
        <taxon>Cebidae</taxon>
        <taxon>Callitrichinae</taxon>
        <taxon>Callithrix</taxon>
        <taxon>Callithrix</taxon>
    </lineage>
</organism>
<dbReference type="Ensembl" id="ENSCJAT00000132755.1">
    <property type="protein sequence ID" value="ENSCJAP00000083714.1"/>
    <property type="gene ID" value="ENSCJAG00000082040.1"/>
</dbReference>
<proteinExistence type="predicted"/>
<dbReference type="PANTHER" id="PTHR12138:SF162">
    <property type="entry name" value="CHROMOSOME UNDETERMINED SCAFFOLD_275, WHOLE GENOME SHOTGUN SEQUENCE"/>
    <property type="match status" value="1"/>
</dbReference>
<dbReference type="PANTHER" id="PTHR12138">
    <property type="entry name" value="PRIMATE-EXPANDED PROTEIN FAMILY"/>
    <property type="match status" value="1"/>
</dbReference>
<reference evidence="1 2" key="1">
    <citation type="submission" date="2009-03" db="EMBL/GenBank/DDBJ databases">
        <authorList>
            <person name="Warren W."/>
            <person name="Ye L."/>
            <person name="Minx P."/>
            <person name="Worley K."/>
            <person name="Gibbs R."/>
            <person name="Wilson R.K."/>
        </authorList>
    </citation>
    <scope>NUCLEOTIDE SEQUENCE [LARGE SCALE GENOMIC DNA]</scope>
</reference>
<dbReference type="GeneTree" id="ENSGT01120000271815"/>
<accession>A0A8I3WYA3</accession>
<protein>
    <submittedName>
        <fullName evidence="1">Uncharacterized protein</fullName>
    </submittedName>
</protein>
<evidence type="ECO:0000313" key="2">
    <source>
        <dbReference type="Proteomes" id="UP000008225"/>
    </source>
</evidence>
<sequence>CHGVISAHCNLSLPGSSDSLASNSLVAGTTGTRHHTQLTFFFFLSRDGFHHIGQADLKLQTSANPPASASQSAGIIGMSQHAWQLLTFQQQDPLRTHSLS</sequence>
<dbReference type="AlphaFoldDB" id="A0A8I3WYA3"/>
<dbReference type="PRINTS" id="PR02045">
    <property type="entry name" value="F138DOMAIN"/>
</dbReference>